<proteinExistence type="predicted"/>
<organism evidence="3 4">
    <name type="scientific">Klebsormidium nitens</name>
    <name type="common">Green alga</name>
    <name type="synonym">Ulothrix nitens</name>
    <dbReference type="NCBI Taxonomy" id="105231"/>
    <lineage>
        <taxon>Eukaryota</taxon>
        <taxon>Viridiplantae</taxon>
        <taxon>Streptophyta</taxon>
        <taxon>Klebsormidiophyceae</taxon>
        <taxon>Klebsormidiales</taxon>
        <taxon>Klebsormidiaceae</taxon>
        <taxon>Klebsormidium</taxon>
    </lineage>
</organism>
<evidence type="ECO:0000256" key="2">
    <source>
        <dbReference type="SAM" id="Phobius"/>
    </source>
</evidence>
<dbReference type="AlphaFoldDB" id="A0A1Y1I3I7"/>
<keyword evidence="2" id="KW-0812">Transmembrane</keyword>
<accession>A0A1Y1I3I7</accession>
<keyword evidence="2" id="KW-0472">Membrane</keyword>
<evidence type="ECO:0008006" key="5">
    <source>
        <dbReference type="Google" id="ProtNLM"/>
    </source>
</evidence>
<dbReference type="Proteomes" id="UP000054558">
    <property type="component" value="Unassembled WGS sequence"/>
</dbReference>
<reference evidence="3 4" key="1">
    <citation type="journal article" date="2014" name="Nat. Commun.">
        <title>Klebsormidium flaccidum genome reveals primary factors for plant terrestrial adaptation.</title>
        <authorList>
            <person name="Hori K."/>
            <person name="Maruyama F."/>
            <person name="Fujisawa T."/>
            <person name="Togashi T."/>
            <person name="Yamamoto N."/>
            <person name="Seo M."/>
            <person name="Sato S."/>
            <person name="Yamada T."/>
            <person name="Mori H."/>
            <person name="Tajima N."/>
            <person name="Moriyama T."/>
            <person name="Ikeuchi M."/>
            <person name="Watanabe M."/>
            <person name="Wada H."/>
            <person name="Kobayashi K."/>
            <person name="Saito M."/>
            <person name="Masuda T."/>
            <person name="Sasaki-Sekimoto Y."/>
            <person name="Mashiguchi K."/>
            <person name="Awai K."/>
            <person name="Shimojima M."/>
            <person name="Masuda S."/>
            <person name="Iwai M."/>
            <person name="Nobusawa T."/>
            <person name="Narise T."/>
            <person name="Kondo S."/>
            <person name="Saito H."/>
            <person name="Sato R."/>
            <person name="Murakawa M."/>
            <person name="Ihara Y."/>
            <person name="Oshima-Yamada Y."/>
            <person name="Ohtaka K."/>
            <person name="Satoh M."/>
            <person name="Sonobe K."/>
            <person name="Ishii M."/>
            <person name="Ohtani R."/>
            <person name="Kanamori-Sato M."/>
            <person name="Honoki R."/>
            <person name="Miyazaki D."/>
            <person name="Mochizuki H."/>
            <person name="Umetsu J."/>
            <person name="Higashi K."/>
            <person name="Shibata D."/>
            <person name="Kamiya Y."/>
            <person name="Sato N."/>
            <person name="Nakamura Y."/>
            <person name="Tabata S."/>
            <person name="Ida S."/>
            <person name="Kurokawa K."/>
            <person name="Ohta H."/>
        </authorList>
    </citation>
    <scope>NUCLEOTIDE SEQUENCE [LARGE SCALE GENOMIC DNA]</scope>
    <source>
        <strain evidence="3 4">NIES-2285</strain>
    </source>
</reference>
<gene>
    <name evidence="3" type="ORF">KFL_001600110</name>
</gene>
<dbReference type="InterPro" id="IPR027417">
    <property type="entry name" value="P-loop_NTPase"/>
</dbReference>
<feature type="region of interest" description="Disordered" evidence="1">
    <location>
        <begin position="72"/>
        <end position="93"/>
    </location>
</feature>
<protein>
    <recommendedName>
        <fullName evidence="5">Sulfotransferase</fullName>
    </recommendedName>
</protein>
<evidence type="ECO:0000313" key="3">
    <source>
        <dbReference type="EMBL" id="GAQ83741.1"/>
    </source>
</evidence>
<sequence length="408" mass="45054">MRGSKNRKGGSFLGGRPSITYIYFLLTMTVASVLIARDWFHPRLELLHQREFVQEEMGFFYHKSTAESASLRRSAAGETASEASGAGSGAKASGADVMERGSVKFLDLGKAAYVRGRNFEEDGYTLTCPEGQGPLFTRPLSVVIAFPYAGYEWVSRALENVIDQLDEKKAAGSDTNVFLLKGGAASDLRRVTQGREFRAVVVLRDPRDWVTLKVLSRPKAERSWSEGLLGNLFGRAAAIDTGVSEALDIEISQLKQDVERNVRGGSSLLSNTFNLARFASEANDSSRVAFVRYEDMWQRNPKGGWPAIACWLGLHKQSVAQLFENQQRLEQEGFFVPGVGAEGYAPGLWRNHFSAENARHFKETLRDRARSFHHLEIAGGGRMAGKVGACSDHLRLVAQGRLAIFIQS</sequence>
<evidence type="ECO:0000313" key="4">
    <source>
        <dbReference type="Proteomes" id="UP000054558"/>
    </source>
</evidence>
<keyword evidence="4" id="KW-1185">Reference proteome</keyword>
<dbReference type="Gene3D" id="3.40.50.300">
    <property type="entry name" value="P-loop containing nucleotide triphosphate hydrolases"/>
    <property type="match status" value="1"/>
</dbReference>
<keyword evidence="2" id="KW-1133">Transmembrane helix</keyword>
<feature type="transmembrane region" description="Helical" evidence="2">
    <location>
        <begin position="21"/>
        <end position="40"/>
    </location>
</feature>
<dbReference type="EMBL" id="DF237109">
    <property type="protein sequence ID" value="GAQ83741.1"/>
    <property type="molecule type" value="Genomic_DNA"/>
</dbReference>
<feature type="compositionally biased region" description="Low complexity" evidence="1">
    <location>
        <begin position="74"/>
        <end position="93"/>
    </location>
</feature>
<name>A0A1Y1I3I7_KLENI</name>
<dbReference type="SUPFAM" id="SSF52540">
    <property type="entry name" value="P-loop containing nucleoside triphosphate hydrolases"/>
    <property type="match status" value="1"/>
</dbReference>
<evidence type="ECO:0000256" key="1">
    <source>
        <dbReference type="SAM" id="MobiDB-lite"/>
    </source>
</evidence>